<reference evidence="2 3" key="1">
    <citation type="submission" date="2016-11" db="EMBL/GenBank/DDBJ databases">
        <title>The macronuclear genome of Stentor coeruleus: a giant cell with tiny introns.</title>
        <authorList>
            <person name="Slabodnick M."/>
            <person name="Ruby J.G."/>
            <person name="Reiff S.B."/>
            <person name="Swart E.C."/>
            <person name="Gosai S."/>
            <person name="Prabakaran S."/>
            <person name="Witkowska E."/>
            <person name="Larue G.E."/>
            <person name="Fisher S."/>
            <person name="Freeman R.M."/>
            <person name="Gunawardena J."/>
            <person name="Chu W."/>
            <person name="Stover N.A."/>
            <person name="Gregory B.D."/>
            <person name="Nowacki M."/>
            <person name="Derisi J."/>
            <person name="Roy S.W."/>
            <person name="Marshall W.F."/>
            <person name="Sood P."/>
        </authorList>
    </citation>
    <scope>NUCLEOTIDE SEQUENCE [LARGE SCALE GENOMIC DNA]</scope>
    <source>
        <strain evidence="2">WM001</strain>
    </source>
</reference>
<evidence type="ECO:0000313" key="2">
    <source>
        <dbReference type="EMBL" id="OMJ77551.1"/>
    </source>
</evidence>
<feature type="compositionally biased region" description="Polar residues" evidence="1">
    <location>
        <begin position="101"/>
        <end position="117"/>
    </location>
</feature>
<name>A0A1R2BLD7_9CILI</name>
<feature type="region of interest" description="Disordered" evidence="1">
    <location>
        <begin position="169"/>
        <end position="200"/>
    </location>
</feature>
<protein>
    <submittedName>
        <fullName evidence="2">Uncharacterized protein</fullName>
    </submittedName>
</protein>
<dbReference type="EMBL" id="MPUH01000569">
    <property type="protein sequence ID" value="OMJ77551.1"/>
    <property type="molecule type" value="Genomic_DNA"/>
</dbReference>
<sequence length="255" mass="29608">MAYYHDQHLAWQQRVTKELVTASRFLNMYQPLNRPQTTSSIRSVFSNAAYGNKPYLTGGDLRNLNVFAEVRGKYARPPPANQKKSDIQMLTPKENSIIARPTTSGSLKPRSSSYSRKSVQKEPEKPVEVPQSKQYNKRYRSVNHNDESKKAQEVDRIVFDHSVDNTKERALEEEPKNEEIPKGEIEGQEENYQDEERDEVKDLERILNEVREKGSQITTSSQRKYILELESLLREEKLRRIKLEETLKNLGADLV</sequence>
<dbReference type="AlphaFoldDB" id="A0A1R2BLD7"/>
<feature type="region of interest" description="Disordered" evidence="1">
    <location>
        <begin position="75"/>
        <end position="151"/>
    </location>
</feature>
<keyword evidence="3" id="KW-1185">Reference proteome</keyword>
<proteinExistence type="predicted"/>
<dbReference type="Proteomes" id="UP000187209">
    <property type="component" value="Unassembled WGS sequence"/>
</dbReference>
<dbReference type="OrthoDB" id="325559at2759"/>
<organism evidence="2 3">
    <name type="scientific">Stentor coeruleus</name>
    <dbReference type="NCBI Taxonomy" id="5963"/>
    <lineage>
        <taxon>Eukaryota</taxon>
        <taxon>Sar</taxon>
        <taxon>Alveolata</taxon>
        <taxon>Ciliophora</taxon>
        <taxon>Postciliodesmatophora</taxon>
        <taxon>Heterotrichea</taxon>
        <taxon>Heterotrichida</taxon>
        <taxon>Stentoridae</taxon>
        <taxon>Stentor</taxon>
    </lineage>
</organism>
<feature type="compositionally biased region" description="Acidic residues" evidence="1">
    <location>
        <begin position="186"/>
        <end position="197"/>
    </location>
</feature>
<evidence type="ECO:0000313" key="3">
    <source>
        <dbReference type="Proteomes" id="UP000187209"/>
    </source>
</evidence>
<evidence type="ECO:0000256" key="1">
    <source>
        <dbReference type="SAM" id="MobiDB-lite"/>
    </source>
</evidence>
<comment type="caution">
    <text evidence="2">The sequence shown here is derived from an EMBL/GenBank/DDBJ whole genome shotgun (WGS) entry which is preliminary data.</text>
</comment>
<feature type="compositionally biased region" description="Basic and acidic residues" evidence="1">
    <location>
        <begin position="169"/>
        <end position="185"/>
    </location>
</feature>
<gene>
    <name evidence="2" type="ORF">SteCoe_22844</name>
</gene>
<accession>A0A1R2BLD7</accession>